<dbReference type="AlphaFoldDB" id="A0A4V6RWU8"/>
<dbReference type="FunFam" id="3.40.50.150:FF:000009">
    <property type="entry name" value="23S rRNA (Uracil(1939)-C(5))-methyltransferase RlmD"/>
    <property type="match status" value="1"/>
</dbReference>
<name>A0A4V6RWU8_9FLAO</name>
<evidence type="ECO:0000256" key="1">
    <source>
        <dbReference type="ARBA" id="ARBA00022603"/>
    </source>
</evidence>
<dbReference type="EC" id="2.1.1.190" evidence="7"/>
<dbReference type="SUPFAM" id="SSF53335">
    <property type="entry name" value="S-adenosyl-L-methionine-dependent methyltransferases"/>
    <property type="match status" value="1"/>
</dbReference>
<keyword evidence="2 4" id="KW-0808">Transferase</keyword>
<dbReference type="PANTHER" id="PTHR11061:SF30">
    <property type="entry name" value="TRNA (URACIL(54)-C(5))-METHYLTRANSFERASE"/>
    <property type="match status" value="1"/>
</dbReference>
<dbReference type="Gene3D" id="3.40.50.150">
    <property type="entry name" value="Vaccinia Virus protein VP39"/>
    <property type="match status" value="1"/>
</dbReference>
<dbReference type="Proteomes" id="UP000307507">
    <property type="component" value="Unassembled WGS sequence"/>
</dbReference>
<dbReference type="InterPro" id="IPR012340">
    <property type="entry name" value="NA-bd_OB-fold"/>
</dbReference>
<evidence type="ECO:0000256" key="3">
    <source>
        <dbReference type="ARBA" id="ARBA00022691"/>
    </source>
</evidence>
<organism evidence="7 8">
    <name type="scientific">Flavobacterium supellecticarium</name>
    <dbReference type="NCBI Taxonomy" id="2565924"/>
    <lineage>
        <taxon>Bacteria</taxon>
        <taxon>Pseudomonadati</taxon>
        <taxon>Bacteroidota</taxon>
        <taxon>Flavobacteriia</taxon>
        <taxon>Flavobacteriales</taxon>
        <taxon>Flavobacteriaceae</taxon>
        <taxon>Flavobacterium</taxon>
    </lineage>
</organism>
<dbReference type="GO" id="GO:0070041">
    <property type="term" value="F:rRNA (uridine-C5-)-methyltransferase activity"/>
    <property type="evidence" value="ECO:0007669"/>
    <property type="project" value="TreeGrafter"/>
</dbReference>
<dbReference type="CDD" id="cd02440">
    <property type="entry name" value="AdoMet_MTases"/>
    <property type="match status" value="1"/>
</dbReference>
<dbReference type="InterPro" id="IPR029063">
    <property type="entry name" value="SAM-dependent_MTases_sf"/>
</dbReference>
<dbReference type="Pfam" id="PF01938">
    <property type="entry name" value="TRAM"/>
    <property type="match status" value="1"/>
</dbReference>
<dbReference type="OrthoDB" id="9804590at2"/>
<feature type="active site" description="Nucleophile" evidence="4">
    <location>
        <position position="428"/>
    </location>
</feature>
<evidence type="ECO:0000256" key="2">
    <source>
        <dbReference type="ARBA" id="ARBA00022679"/>
    </source>
</evidence>
<dbReference type="GO" id="GO:0070475">
    <property type="term" value="P:rRNA base methylation"/>
    <property type="evidence" value="ECO:0007669"/>
    <property type="project" value="TreeGrafter"/>
</dbReference>
<dbReference type="PANTHER" id="PTHR11061">
    <property type="entry name" value="RNA M5U METHYLTRANSFERASE"/>
    <property type="match status" value="1"/>
</dbReference>
<dbReference type="Gene3D" id="2.40.50.140">
    <property type="entry name" value="Nucleic acid-binding proteins"/>
    <property type="match status" value="1"/>
</dbReference>
<keyword evidence="3 4" id="KW-0949">S-adenosyl-L-methionine</keyword>
<evidence type="ECO:0000256" key="4">
    <source>
        <dbReference type="PROSITE-ProRule" id="PRU01024"/>
    </source>
</evidence>
<dbReference type="EMBL" id="SSNZ01000002">
    <property type="protein sequence ID" value="THF51520.1"/>
    <property type="molecule type" value="Genomic_DNA"/>
</dbReference>
<protein>
    <submittedName>
        <fullName evidence="7">23S rRNA (Uracil(1939)-C(5))-methyltransferase RlmD</fullName>
        <ecNumber evidence="7">2.1.1.190</ecNumber>
    </submittedName>
</protein>
<evidence type="ECO:0000313" key="7">
    <source>
        <dbReference type="EMBL" id="THF51520.1"/>
    </source>
</evidence>
<feature type="domain" description="TRAM" evidence="6">
    <location>
        <begin position="1"/>
        <end position="64"/>
    </location>
</feature>
<dbReference type="InterPro" id="IPR030390">
    <property type="entry name" value="MeTrfase_TrmA_AS"/>
</dbReference>
<dbReference type="InterPro" id="IPR010280">
    <property type="entry name" value="U5_MeTrfase_fam"/>
</dbReference>
<proteinExistence type="inferred from homology"/>
<dbReference type="SUPFAM" id="SSF50249">
    <property type="entry name" value="Nucleic acid-binding proteins"/>
    <property type="match status" value="1"/>
</dbReference>
<feature type="binding site" evidence="4">
    <location>
        <position position="401"/>
    </location>
    <ligand>
        <name>S-adenosyl-L-methionine</name>
        <dbReference type="ChEBI" id="CHEBI:59789"/>
    </ligand>
</feature>
<feature type="binding site" evidence="4">
    <location>
        <position position="302"/>
    </location>
    <ligand>
        <name>S-adenosyl-L-methionine</name>
        <dbReference type="ChEBI" id="CHEBI:59789"/>
    </ligand>
</feature>
<comment type="similarity">
    <text evidence="4">Belongs to the class I-like SAM-binding methyltransferase superfamily. RNA M5U methyltransferase family.</text>
</comment>
<dbReference type="PROSITE" id="PS01231">
    <property type="entry name" value="TRMA_2"/>
    <property type="match status" value="1"/>
</dbReference>
<keyword evidence="8" id="KW-1185">Reference proteome</keyword>
<dbReference type="PROSITE" id="PS50926">
    <property type="entry name" value="TRAM"/>
    <property type="match status" value="1"/>
</dbReference>
<accession>A0A4V6RWU8</accession>
<dbReference type="Pfam" id="PF05958">
    <property type="entry name" value="tRNA_U5-meth_tr"/>
    <property type="match status" value="1"/>
</dbReference>
<feature type="binding site" evidence="4">
    <location>
        <position position="331"/>
    </location>
    <ligand>
        <name>S-adenosyl-L-methionine</name>
        <dbReference type="ChEBI" id="CHEBI:59789"/>
    </ligand>
</feature>
<sequence length="470" mass="54237">MGRKRTDKIVFDTVKVLDAGAKGVSVAKAPDGKVIFIPNVVPGDVVDVQTFKKRKSYYEGKAVHFHEFSEHRVDPVCDHFGACGGCKWQNMNYDRQLFYKNQEVYNNLKRIGKIELPEFEPILGSEKQFFYRNKMEFSFSNSRWLTEKEIQSEEDYSNQNALGFHIPRMWDKILDISKCHLQEDPSNAIRNAIRRFANEHNLPFFNPRNHEGLLRTLMIRTASTGEIMVLVQFFEENPEQRELLLNFLAERFPEITSLQYVINSKANDTLYDQDIKLYKGRDYILEEMEGLRFSINAKSFYQTNSDQAYELYKITRDFAGLTGNELVYDLYTGTGTIAQFVSKKARKVIGVEAVPEAIADAKENAKRNDISNCDFFVGDMKVVFNEAFIATHGKPDVIITDPPRDGMHKDVVEQILKIAPERVVYVSCNSATQARDLALMDEMYKVTRVRPVDMFPQTHHVENVVLLEKR</sequence>
<feature type="binding site" evidence="4">
    <location>
        <position position="352"/>
    </location>
    <ligand>
        <name>S-adenosyl-L-methionine</name>
        <dbReference type="ChEBI" id="CHEBI:59789"/>
    </ligand>
</feature>
<dbReference type="InterPro" id="IPR030391">
    <property type="entry name" value="MeTrfase_TrmA_CS"/>
</dbReference>
<keyword evidence="1 4" id="KW-0489">Methyltransferase</keyword>
<evidence type="ECO:0000259" key="6">
    <source>
        <dbReference type="PROSITE" id="PS50926"/>
    </source>
</evidence>
<dbReference type="InterPro" id="IPR002792">
    <property type="entry name" value="TRAM_dom"/>
</dbReference>
<feature type="active site" evidence="5">
    <location>
        <position position="428"/>
    </location>
</feature>
<dbReference type="RefSeq" id="WP_136402505.1">
    <property type="nucleotide sequence ID" value="NZ_SSNZ01000002.1"/>
</dbReference>
<reference evidence="7 8" key="1">
    <citation type="submission" date="2019-04" db="EMBL/GenBank/DDBJ databases">
        <title>Flavobacterium sp. nov. isolated from construction timber.</title>
        <authorList>
            <person name="Lin S.-Y."/>
            <person name="Chang C.-T."/>
            <person name="Young C.-C."/>
        </authorList>
    </citation>
    <scope>NUCLEOTIDE SEQUENCE [LARGE SCALE GENOMIC DNA]</scope>
    <source>
        <strain evidence="7 8">CC-CTC003</strain>
    </source>
</reference>
<comment type="caution">
    <text evidence="7">The sequence shown here is derived from an EMBL/GenBank/DDBJ whole genome shotgun (WGS) entry which is preliminary data.</text>
</comment>
<evidence type="ECO:0000256" key="5">
    <source>
        <dbReference type="PROSITE-ProRule" id="PRU10015"/>
    </source>
</evidence>
<dbReference type="Gene3D" id="2.40.50.1070">
    <property type="match status" value="1"/>
</dbReference>
<dbReference type="PROSITE" id="PS51687">
    <property type="entry name" value="SAM_MT_RNA_M5U"/>
    <property type="match status" value="1"/>
</dbReference>
<gene>
    <name evidence="7" type="primary">rlmD</name>
    <name evidence="7" type="ORF">E6C50_07090</name>
</gene>
<evidence type="ECO:0000313" key="8">
    <source>
        <dbReference type="Proteomes" id="UP000307507"/>
    </source>
</evidence>
<dbReference type="NCBIfam" id="TIGR00479">
    <property type="entry name" value="rumA"/>
    <property type="match status" value="1"/>
</dbReference>
<dbReference type="PROSITE" id="PS01230">
    <property type="entry name" value="TRMA_1"/>
    <property type="match status" value="1"/>
</dbReference>